<gene>
    <name evidence="1" type="ORF">METZ01_LOCUS390325</name>
</gene>
<evidence type="ECO:0000313" key="1">
    <source>
        <dbReference type="EMBL" id="SVD37471.1"/>
    </source>
</evidence>
<sequence length="54" mass="5972">MARGDAFIDRRKVIDRAALSHALTKLAEHHPADSQDLRRAVLEKLKEALTAGHA</sequence>
<dbReference type="EMBL" id="UINC01146629">
    <property type="protein sequence ID" value="SVD37471.1"/>
    <property type="molecule type" value="Genomic_DNA"/>
</dbReference>
<reference evidence="1" key="1">
    <citation type="submission" date="2018-05" db="EMBL/GenBank/DDBJ databases">
        <authorList>
            <person name="Lanie J.A."/>
            <person name="Ng W.-L."/>
            <person name="Kazmierczak K.M."/>
            <person name="Andrzejewski T.M."/>
            <person name="Davidsen T.M."/>
            <person name="Wayne K.J."/>
            <person name="Tettelin H."/>
            <person name="Glass J.I."/>
            <person name="Rusch D."/>
            <person name="Podicherti R."/>
            <person name="Tsui H.-C.T."/>
            <person name="Winkler M.E."/>
        </authorList>
    </citation>
    <scope>NUCLEOTIDE SEQUENCE</scope>
</reference>
<name>A0A382UUW9_9ZZZZ</name>
<protein>
    <submittedName>
        <fullName evidence="1">Uncharacterized protein</fullName>
    </submittedName>
</protein>
<feature type="non-terminal residue" evidence="1">
    <location>
        <position position="54"/>
    </location>
</feature>
<dbReference type="AlphaFoldDB" id="A0A382UUW9"/>
<organism evidence="1">
    <name type="scientific">marine metagenome</name>
    <dbReference type="NCBI Taxonomy" id="408172"/>
    <lineage>
        <taxon>unclassified sequences</taxon>
        <taxon>metagenomes</taxon>
        <taxon>ecological metagenomes</taxon>
    </lineage>
</organism>
<proteinExistence type="predicted"/>
<accession>A0A382UUW9</accession>